<protein>
    <submittedName>
        <fullName evidence="1">Uncharacterized protein</fullName>
    </submittedName>
</protein>
<gene>
    <name evidence="1" type="ORF">BXY64_3714</name>
</gene>
<dbReference type="RefSeq" id="WP_170150702.1">
    <property type="nucleotide sequence ID" value="NZ_RAPQ01000012.1"/>
</dbReference>
<evidence type="ECO:0000313" key="2">
    <source>
        <dbReference type="Proteomes" id="UP000284531"/>
    </source>
</evidence>
<dbReference type="AlphaFoldDB" id="A0A419WMT4"/>
<proteinExistence type="predicted"/>
<comment type="caution">
    <text evidence="1">The sequence shown here is derived from an EMBL/GenBank/DDBJ whole genome shotgun (WGS) entry which is preliminary data.</text>
</comment>
<accession>A0A419WMT4</accession>
<dbReference type="EMBL" id="RAPQ01000012">
    <property type="protein sequence ID" value="RKD96767.1"/>
    <property type="molecule type" value="Genomic_DNA"/>
</dbReference>
<organism evidence="1 2">
    <name type="scientific">Marinifilum flexuosum</name>
    <dbReference type="NCBI Taxonomy" id="1117708"/>
    <lineage>
        <taxon>Bacteria</taxon>
        <taxon>Pseudomonadati</taxon>
        <taxon>Bacteroidota</taxon>
        <taxon>Bacteroidia</taxon>
        <taxon>Marinilabiliales</taxon>
        <taxon>Marinifilaceae</taxon>
    </lineage>
</organism>
<name>A0A419WMT4_9BACT</name>
<reference evidence="1 2" key="1">
    <citation type="submission" date="2018-09" db="EMBL/GenBank/DDBJ databases">
        <title>Genomic Encyclopedia of Archaeal and Bacterial Type Strains, Phase II (KMG-II): from individual species to whole genera.</title>
        <authorList>
            <person name="Goeker M."/>
        </authorList>
    </citation>
    <scope>NUCLEOTIDE SEQUENCE [LARGE SCALE GENOMIC DNA]</scope>
    <source>
        <strain evidence="1 2">DSM 21950</strain>
    </source>
</reference>
<sequence length="47" mass="5526">MYDKLNKSVKAPSLATRKEVFESAHANIDFFESFSDALEHAWKFYKK</sequence>
<keyword evidence="2" id="KW-1185">Reference proteome</keyword>
<dbReference type="Proteomes" id="UP000284531">
    <property type="component" value="Unassembled WGS sequence"/>
</dbReference>
<evidence type="ECO:0000313" key="1">
    <source>
        <dbReference type="EMBL" id="RKD96767.1"/>
    </source>
</evidence>